<dbReference type="PROSITE" id="PS50267">
    <property type="entry name" value="NA_NEUROTRAN_SYMP_3"/>
    <property type="match status" value="1"/>
</dbReference>
<keyword evidence="2" id="KW-0813">Transport</keyword>
<feature type="transmembrane region" description="Helical" evidence="6">
    <location>
        <begin position="145"/>
        <end position="164"/>
    </location>
</feature>
<keyword evidence="4 6" id="KW-1133">Transmembrane helix</keyword>
<dbReference type="CDD" id="cd10334">
    <property type="entry name" value="SLC6sbd_u1"/>
    <property type="match status" value="1"/>
</dbReference>
<feature type="transmembrane region" description="Helical" evidence="6">
    <location>
        <begin position="84"/>
        <end position="108"/>
    </location>
</feature>
<protein>
    <submittedName>
        <fullName evidence="7">Sodium-dependent transporter</fullName>
    </submittedName>
</protein>
<evidence type="ECO:0000313" key="7">
    <source>
        <dbReference type="EMBL" id="BEH90997.1"/>
    </source>
</evidence>
<evidence type="ECO:0000256" key="1">
    <source>
        <dbReference type="ARBA" id="ARBA00004141"/>
    </source>
</evidence>
<dbReference type="EMBL" id="AP028127">
    <property type="protein sequence ID" value="BEH90997.1"/>
    <property type="molecule type" value="Genomic_DNA"/>
</dbReference>
<keyword evidence="8" id="KW-1185">Reference proteome</keyword>
<dbReference type="RefSeq" id="WP_262950481.1">
    <property type="nucleotide sequence ID" value="NZ_AP028127.1"/>
</dbReference>
<dbReference type="InterPro" id="IPR037272">
    <property type="entry name" value="SNS_sf"/>
</dbReference>
<accession>A0ABN6ZAW9</accession>
<dbReference type="Pfam" id="PF00209">
    <property type="entry name" value="SNF"/>
    <property type="match status" value="2"/>
</dbReference>
<dbReference type="SUPFAM" id="SSF161070">
    <property type="entry name" value="SNF-like"/>
    <property type="match status" value="1"/>
</dbReference>
<feature type="transmembrane region" description="Helical" evidence="6">
    <location>
        <begin position="432"/>
        <end position="451"/>
    </location>
</feature>
<keyword evidence="5 6" id="KW-0472">Membrane</keyword>
<dbReference type="NCBIfam" id="NF037979">
    <property type="entry name" value="Na_transp"/>
    <property type="match status" value="1"/>
</dbReference>
<gene>
    <name evidence="7" type="ORF">T23_10990</name>
</gene>
<sequence>MARQQWSSRQTFIMAAIGSAVGLGNAWRFPGIAYQNGGGAFLIPYFVALLTAGIPLLALELSIGKRFQSGAPGALAKLNKKFEWIGWWGVVTAFCICAYYSVVLAWVIDYVGLSFRSPWMEKAAADVFTGDVLQVSSGMFDLGGFSPIVVIALVIGWFCMWYCIRHGVTSVGKIVKYTVILPVILLGILIVRAVTLPGSWEGLSYYLTPDWSKLLDVNVWAAAYGQIFFSLSILFSIMIAYGSYLSKDAEVTKDAMIIGFADAAISFLSGFAAFGTLGYLAQISGVAISDMSHTGIMLAFVTYPEALGQMPGGSLGVILFSLVFFLMLFTLAIDSAFSIMEAIITAVVDKFGWNKEKTTLWLCVIGCLASLIFATRAGLYWLDIVDHFVNDFNLIAIGFVECLALGWMFGAKKLRGYLNENTDFKYGVWWDIAIKYICPVIFLFISITYLITNLQTPYSGYPLSHLVAGGWGVVVLTIVVGVVMSFIPGKEDSYSNQHVHNEASNLVESE</sequence>
<feature type="transmembrane region" description="Helical" evidence="6">
    <location>
        <begin position="12"/>
        <end position="30"/>
    </location>
</feature>
<evidence type="ECO:0000256" key="6">
    <source>
        <dbReference type="SAM" id="Phobius"/>
    </source>
</evidence>
<dbReference type="PANTHER" id="PTHR11616">
    <property type="entry name" value="SODIUM/CHLORIDE DEPENDENT TRANSPORTER"/>
    <property type="match status" value="1"/>
</dbReference>
<name>A0ABN6ZAW9_9FIRM</name>
<dbReference type="Proteomes" id="UP001432099">
    <property type="component" value="Chromosome"/>
</dbReference>
<reference evidence="7" key="1">
    <citation type="journal article" date="2024" name="Int. J. Syst. Evol. Microbiol.">
        <title>Turicibacter faecis sp. nov., isolated from faeces of heart failure mouse model.</title>
        <authorList>
            <person name="Imamura Y."/>
            <person name="Motooka D."/>
            <person name="Nakajima Y."/>
            <person name="Ito S."/>
            <person name="Kitakaze M."/>
            <person name="Iida T."/>
            <person name="Nakamura S."/>
        </authorList>
    </citation>
    <scope>NUCLEOTIDE SEQUENCE</scope>
    <source>
        <strain evidence="7">TC023</strain>
    </source>
</reference>
<proteinExistence type="predicted"/>
<evidence type="ECO:0000256" key="5">
    <source>
        <dbReference type="ARBA" id="ARBA00023136"/>
    </source>
</evidence>
<comment type="subcellular location">
    <subcellularLocation>
        <location evidence="1">Membrane</location>
        <topology evidence="1">Multi-pass membrane protein</topology>
    </subcellularLocation>
</comment>
<feature type="transmembrane region" description="Helical" evidence="6">
    <location>
        <begin position="256"/>
        <end position="281"/>
    </location>
</feature>
<feature type="transmembrane region" description="Helical" evidence="6">
    <location>
        <begin position="176"/>
        <end position="200"/>
    </location>
</feature>
<feature type="transmembrane region" description="Helical" evidence="6">
    <location>
        <begin position="220"/>
        <end position="244"/>
    </location>
</feature>
<feature type="transmembrane region" description="Helical" evidence="6">
    <location>
        <begin position="317"/>
        <end position="348"/>
    </location>
</feature>
<dbReference type="InterPro" id="IPR000175">
    <property type="entry name" value="Na/ntran_symport"/>
</dbReference>
<evidence type="ECO:0000256" key="3">
    <source>
        <dbReference type="ARBA" id="ARBA00022692"/>
    </source>
</evidence>
<dbReference type="PANTHER" id="PTHR11616:SF240">
    <property type="entry name" value="BLOATED TUBULES, ISOFORM B-RELATED"/>
    <property type="match status" value="1"/>
</dbReference>
<keyword evidence="3 6" id="KW-0812">Transmembrane</keyword>
<dbReference type="PRINTS" id="PR00176">
    <property type="entry name" value="NANEUSMPORT"/>
</dbReference>
<organism evidence="7 8">
    <name type="scientific">Turicibacter faecis</name>
    <dbReference type="NCBI Taxonomy" id="2963365"/>
    <lineage>
        <taxon>Bacteria</taxon>
        <taxon>Bacillati</taxon>
        <taxon>Bacillota</taxon>
        <taxon>Erysipelotrichia</taxon>
        <taxon>Erysipelotrichales</taxon>
        <taxon>Turicibacteraceae</taxon>
        <taxon>Turicibacter</taxon>
    </lineage>
</organism>
<evidence type="ECO:0000313" key="8">
    <source>
        <dbReference type="Proteomes" id="UP001432099"/>
    </source>
</evidence>
<feature type="transmembrane region" description="Helical" evidence="6">
    <location>
        <begin position="463"/>
        <end position="487"/>
    </location>
</feature>
<evidence type="ECO:0000256" key="2">
    <source>
        <dbReference type="ARBA" id="ARBA00022448"/>
    </source>
</evidence>
<feature type="transmembrane region" description="Helical" evidence="6">
    <location>
        <begin position="360"/>
        <end position="382"/>
    </location>
</feature>
<feature type="transmembrane region" description="Helical" evidence="6">
    <location>
        <begin position="394"/>
        <end position="411"/>
    </location>
</feature>
<feature type="transmembrane region" description="Helical" evidence="6">
    <location>
        <begin position="42"/>
        <end position="63"/>
    </location>
</feature>
<evidence type="ECO:0000256" key="4">
    <source>
        <dbReference type="ARBA" id="ARBA00022989"/>
    </source>
</evidence>